<gene>
    <name evidence="4" type="ORF">CAPTEDRAFT_124051</name>
</gene>
<evidence type="ECO:0000256" key="2">
    <source>
        <dbReference type="ARBA" id="ARBA00022679"/>
    </source>
</evidence>
<proteinExistence type="inferred from homology"/>
<dbReference type="EMBL" id="AMQN01003130">
    <property type="status" value="NOT_ANNOTATED_CDS"/>
    <property type="molecule type" value="Genomic_DNA"/>
</dbReference>
<evidence type="ECO:0000313" key="5">
    <source>
        <dbReference type="EnsemblMetazoa" id="CapteP124051"/>
    </source>
</evidence>
<dbReference type="AlphaFoldDB" id="R7TFK9"/>
<organism evidence="4">
    <name type="scientific">Capitella teleta</name>
    <name type="common">Polychaete worm</name>
    <dbReference type="NCBI Taxonomy" id="283909"/>
    <lineage>
        <taxon>Eukaryota</taxon>
        <taxon>Metazoa</taxon>
        <taxon>Spiralia</taxon>
        <taxon>Lophotrochozoa</taxon>
        <taxon>Annelida</taxon>
        <taxon>Polychaeta</taxon>
        <taxon>Sedentaria</taxon>
        <taxon>Scolecida</taxon>
        <taxon>Capitellidae</taxon>
        <taxon>Capitella</taxon>
    </lineage>
</organism>
<dbReference type="GO" id="GO:0008146">
    <property type="term" value="F:sulfotransferase activity"/>
    <property type="evidence" value="ECO:0007669"/>
    <property type="project" value="InterPro"/>
</dbReference>
<reference evidence="4 6" key="2">
    <citation type="journal article" date="2013" name="Nature">
        <title>Insights into bilaterian evolution from three spiralian genomes.</title>
        <authorList>
            <person name="Simakov O."/>
            <person name="Marletaz F."/>
            <person name="Cho S.J."/>
            <person name="Edsinger-Gonzales E."/>
            <person name="Havlak P."/>
            <person name="Hellsten U."/>
            <person name="Kuo D.H."/>
            <person name="Larsson T."/>
            <person name="Lv J."/>
            <person name="Arendt D."/>
            <person name="Savage R."/>
            <person name="Osoegawa K."/>
            <person name="de Jong P."/>
            <person name="Grimwood J."/>
            <person name="Chapman J.A."/>
            <person name="Shapiro H."/>
            <person name="Aerts A."/>
            <person name="Otillar R.P."/>
            <person name="Terry A.Y."/>
            <person name="Boore J.L."/>
            <person name="Grigoriev I.V."/>
            <person name="Lindberg D.R."/>
            <person name="Seaver E.C."/>
            <person name="Weisblat D.A."/>
            <person name="Putnam N.H."/>
            <person name="Rokhsar D.S."/>
        </authorList>
    </citation>
    <scope>NUCLEOTIDE SEQUENCE</scope>
    <source>
        <strain evidence="4 6">I ESC-2004</strain>
    </source>
</reference>
<keyword evidence="6" id="KW-1185">Reference proteome</keyword>
<dbReference type="Proteomes" id="UP000014760">
    <property type="component" value="Unassembled WGS sequence"/>
</dbReference>
<protein>
    <recommendedName>
        <fullName evidence="3">Sulfotransferase domain-containing protein</fullName>
    </recommendedName>
</protein>
<dbReference type="HOGENOM" id="CLU_027239_1_2_1"/>
<dbReference type="Gene3D" id="3.40.50.300">
    <property type="entry name" value="P-loop containing nucleotide triphosphate hydrolases"/>
    <property type="match status" value="1"/>
</dbReference>
<reference evidence="6" key="1">
    <citation type="submission" date="2012-12" db="EMBL/GenBank/DDBJ databases">
        <authorList>
            <person name="Hellsten U."/>
            <person name="Grimwood J."/>
            <person name="Chapman J.A."/>
            <person name="Shapiro H."/>
            <person name="Aerts A."/>
            <person name="Otillar R.P."/>
            <person name="Terry A.Y."/>
            <person name="Boore J.L."/>
            <person name="Simakov O."/>
            <person name="Marletaz F."/>
            <person name="Cho S.-J."/>
            <person name="Edsinger-Gonzales E."/>
            <person name="Havlak P."/>
            <person name="Kuo D.-H."/>
            <person name="Larsson T."/>
            <person name="Lv J."/>
            <person name="Arendt D."/>
            <person name="Savage R."/>
            <person name="Osoegawa K."/>
            <person name="de Jong P."/>
            <person name="Lindberg D.R."/>
            <person name="Seaver E.C."/>
            <person name="Weisblat D.A."/>
            <person name="Putnam N.H."/>
            <person name="Grigoriev I.V."/>
            <person name="Rokhsar D.S."/>
        </authorList>
    </citation>
    <scope>NUCLEOTIDE SEQUENCE</scope>
    <source>
        <strain evidence="6">I ESC-2004</strain>
    </source>
</reference>
<reference evidence="5" key="3">
    <citation type="submission" date="2015-06" db="UniProtKB">
        <authorList>
            <consortium name="EnsemblMetazoa"/>
        </authorList>
    </citation>
    <scope>IDENTIFICATION</scope>
</reference>
<evidence type="ECO:0000313" key="6">
    <source>
        <dbReference type="Proteomes" id="UP000014760"/>
    </source>
</evidence>
<dbReference type="EnsemblMetazoa" id="CapteT124051">
    <property type="protein sequence ID" value="CapteP124051"/>
    <property type="gene ID" value="CapteG124051"/>
</dbReference>
<name>R7TFK9_CAPTE</name>
<dbReference type="OMA" id="MANYSTT"/>
<dbReference type="InterPro" id="IPR000863">
    <property type="entry name" value="Sulfotransferase_dom"/>
</dbReference>
<comment type="similarity">
    <text evidence="1">Belongs to the sulfotransferase 1 family.</text>
</comment>
<dbReference type="EMBL" id="KB310993">
    <property type="protein sequence ID" value="ELT90296.1"/>
    <property type="molecule type" value="Genomic_DNA"/>
</dbReference>
<accession>R7TFK9</accession>
<evidence type="ECO:0000259" key="3">
    <source>
        <dbReference type="Pfam" id="PF00685"/>
    </source>
</evidence>
<dbReference type="PANTHER" id="PTHR11783">
    <property type="entry name" value="SULFOTRANSFERASE SULT"/>
    <property type="match status" value="1"/>
</dbReference>
<sequence length="305" mass="35307">MHAIKLVFLNCVIIYEGRHVNHLKNIYHNRSPASYFHSLSFKTGNATYSDGLIQNCPNLLAGTARLLEISWLLMNDIDVEKAKEVPQGARFLFMDLCSVDFKTCLGAPVPPGNIPLAKTHLPYHILKEHAKRDTKIIVGFRNPKDNLVSMYHFYRIGIALNKFTGTFDEFFALFKDKHLIYGDILDHNVGWWGIRDRPNTMYVNYEDLNEDPVKEVRRIAEFLGKEVSDEDITKIVKWVTFGNMKDQKSTNYDEAGFLDSKISPYMRKGTVGDWKNYLNEEQSKYIDEQYEKTCGPVGLEYRFEL</sequence>
<dbReference type="InterPro" id="IPR027417">
    <property type="entry name" value="P-loop_NTPase"/>
</dbReference>
<feature type="domain" description="Sulfotransferase" evidence="3">
    <location>
        <begin position="62"/>
        <end position="294"/>
    </location>
</feature>
<dbReference type="Pfam" id="PF00685">
    <property type="entry name" value="Sulfotransfer_1"/>
    <property type="match status" value="1"/>
</dbReference>
<evidence type="ECO:0000256" key="1">
    <source>
        <dbReference type="ARBA" id="ARBA00005771"/>
    </source>
</evidence>
<dbReference type="SUPFAM" id="SSF52540">
    <property type="entry name" value="P-loop containing nucleoside triphosphate hydrolases"/>
    <property type="match status" value="1"/>
</dbReference>
<dbReference type="OrthoDB" id="205623at2759"/>
<keyword evidence="2" id="KW-0808">Transferase</keyword>
<evidence type="ECO:0000313" key="4">
    <source>
        <dbReference type="EMBL" id="ELT90296.1"/>
    </source>
</evidence>